<comment type="subcellular location">
    <subcellularLocation>
        <location evidence="1">Lipid droplet</location>
    </subcellularLocation>
</comment>
<protein>
    <recommendedName>
        <fullName evidence="8">Lipid droplet-associated hydrolase</fullName>
    </recommendedName>
</protein>
<gene>
    <name evidence="6" type="ORF">SLS56_010928</name>
</gene>
<evidence type="ECO:0000256" key="3">
    <source>
        <dbReference type="ARBA" id="ARBA00022677"/>
    </source>
</evidence>
<sequence>MAPRIRPPTIITLPACGPPPLPPTSPTTNTFLAQRFGPAAGPRKRWLIYFVTGNPGLVGYYDLFLSHLHFLLSAHPTLAPRHAFDVFGRSLSGFEARGVACPSWPAGKGGRKGPASPPFGLAEQIDGVEWALWDHVRGMRELGEDGEAVLVNGHGCEEGEEEEPRVVVIGHSVGAYMALEVVRRWREGLKKRGVGEKEEGVEMDVDEKDGGRIVGGVCLFPTVTHIAKSSSGLKLTVRLTPPQPECHLRAFANPFTQVLLESIPTLPVIAHLLAILLTFFIPTAILTEILALVLNHPHDAARTTAEFLKSRHGVQQALHMARDELETITADAWDAEIWGAADPSPVGVPRPKLFFLFGQNDHWVADETRDDLIKARGRGRFDGEKWKPLMEVDEAGIPHGFCLGE</sequence>
<dbReference type="Pfam" id="PF10230">
    <property type="entry name" value="LIDHydrolase"/>
    <property type="match status" value="1"/>
</dbReference>
<evidence type="ECO:0000256" key="2">
    <source>
        <dbReference type="ARBA" id="ARBA00008300"/>
    </source>
</evidence>
<evidence type="ECO:0000313" key="7">
    <source>
        <dbReference type="Proteomes" id="UP001521116"/>
    </source>
</evidence>
<reference evidence="6 7" key="1">
    <citation type="submission" date="2024-02" db="EMBL/GenBank/DDBJ databases">
        <title>De novo assembly and annotation of 12 fungi associated with fruit tree decline syndrome in Ontario, Canada.</title>
        <authorList>
            <person name="Sulman M."/>
            <person name="Ellouze W."/>
            <person name="Ilyukhin E."/>
        </authorList>
    </citation>
    <scope>NUCLEOTIDE SEQUENCE [LARGE SCALE GENOMIC DNA]</scope>
    <source>
        <strain evidence="6 7">M1-105</strain>
    </source>
</reference>
<dbReference type="Gene3D" id="3.40.50.1820">
    <property type="entry name" value="alpha/beta hydrolase"/>
    <property type="match status" value="1"/>
</dbReference>
<accession>A0ABR3SD03</accession>
<dbReference type="EMBL" id="JAJVDC020000229">
    <property type="protein sequence ID" value="KAL1617565.1"/>
    <property type="molecule type" value="Genomic_DNA"/>
</dbReference>
<evidence type="ECO:0000256" key="1">
    <source>
        <dbReference type="ARBA" id="ARBA00004502"/>
    </source>
</evidence>
<dbReference type="PANTHER" id="PTHR13390:SF0">
    <property type="entry name" value="LIPID DROPLET-ASSOCIATED HYDROLASE"/>
    <property type="match status" value="1"/>
</dbReference>
<keyword evidence="3" id="KW-0551">Lipid droplet</keyword>
<evidence type="ECO:0000256" key="5">
    <source>
        <dbReference type="SAM" id="Phobius"/>
    </source>
</evidence>
<feature type="transmembrane region" description="Helical" evidence="5">
    <location>
        <begin position="268"/>
        <end position="294"/>
    </location>
</feature>
<evidence type="ECO:0000313" key="6">
    <source>
        <dbReference type="EMBL" id="KAL1617565.1"/>
    </source>
</evidence>
<name>A0ABR3SD03_9PEZI</name>
<keyword evidence="5" id="KW-0812">Transmembrane</keyword>
<keyword evidence="4" id="KW-0378">Hydrolase</keyword>
<dbReference type="InterPro" id="IPR019363">
    <property type="entry name" value="LDAH"/>
</dbReference>
<dbReference type="SUPFAM" id="SSF53474">
    <property type="entry name" value="alpha/beta-Hydrolases"/>
    <property type="match status" value="1"/>
</dbReference>
<keyword evidence="5" id="KW-1133">Transmembrane helix</keyword>
<proteinExistence type="inferred from homology"/>
<dbReference type="InterPro" id="IPR029058">
    <property type="entry name" value="AB_hydrolase_fold"/>
</dbReference>
<keyword evidence="5" id="KW-0472">Membrane</keyword>
<comment type="similarity">
    <text evidence="2">Belongs to the AB hydrolase superfamily. LDAH family.</text>
</comment>
<evidence type="ECO:0000256" key="4">
    <source>
        <dbReference type="ARBA" id="ARBA00022801"/>
    </source>
</evidence>
<comment type="caution">
    <text evidence="6">The sequence shown here is derived from an EMBL/GenBank/DDBJ whole genome shotgun (WGS) entry which is preliminary data.</text>
</comment>
<keyword evidence="7" id="KW-1185">Reference proteome</keyword>
<dbReference type="PANTHER" id="PTHR13390">
    <property type="entry name" value="LIPASE"/>
    <property type="match status" value="1"/>
</dbReference>
<evidence type="ECO:0008006" key="8">
    <source>
        <dbReference type="Google" id="ProtNLM"/>
    </source>
</evidence>
<dbReference type="Proteomes" id="UP001521116">
    <property type="component" value="Unassembled WGS sequence"/>
</dbReference>
<organism evidence="6 7">
    <name type="scientific">Neofusicoccum ribis</name>
    <dbReference type="NCBI Taxonomy" id="45134"/>
    <lineage>
        <taxon>Eukaryota</taxon>
        <taxon>Fungi</taxon>
        <taxon>Dikarya</taxon>
        <taxon>Ascomycota</taxon>
        <taxon>Pezizomycotina</taxon>
        <taxon>Dothideomycetes</taxon>
        <taxon>Dothideomycetes incertae sedis</taxon>
        <taxon>Botryosphaeriales</taxon>
        <taxon>Botryosphaeriaceae</taxon>
        <taxon>Neofusicoccum</taxon>
    </lineage>
</organism>